<keyword evidence="17" id="KW-1185">Reference proteome</keyword>
<dbReference type="CDD" id="cd18808">
    <property type="entry name" value="SF1_C_Upf1"/>
    <property type="match status" value="1"/>
</dbReference>
<evidence type="ECO:0000259" key="13">
    <source>
        <dbReference type="Pfam" id="PF18307"/>
    </source>
</evidence>
<evidence type="ECO:0000259" key="10">
    <source>
        <dbReference type="Pfam" id="PF13086"/>
    </source>
</evidence>
<evidence type="ECO:0000256" key="4">
    <source>
        <dbReference type="ARBA" id="ARBA00023015"/>
    </source>
</evidence>
<dbReference type="GO" id="GO:0000439">
    <property type="term" value="C:transcription factor TFIIH core complex"/>
    <property type="evidence" value="ECO:0007669"/>
    <property type="project" value="InterPro"/>
</dbReference>
<comment type="function">
    <text evidence="8">Component of the general transcription and DNA repair factor IIH (TFIIH) core complex which is involved in general and transcription-coupled nucleotide excision repair (NER) of damaged DNA.</text>
</comment>
<dbReference type="GO" id="GO:0005675">
    <property type="term" value="C:transcription factor TFIIH holo complex"/>
    <property type="evidence" value="ECO:0007669"/>
    <property type="project" value="TreeGrafter"/>
</dbReference>
<reference evidence="16 17" key="1">
    <citation type="submission" date="2019-06" db="EMBL/GenBank/DDBJ databases">
        <title>A chromosomal-level reference genome of Carpinus fangiana (Coryloideae, Betulaceae).</title>
        <authorList>
            <person name="Yang X."/>
            <person name="Wang Z."/>
            <person name="Zhang L."/>
            <person name="Hao G."/>
            <person name="Liu J."/>
            <person name="Yang Y."/>
        </authorList>
    </citation>
    <scope>NUCLEOTIDE SEQUENCE [LARGE SCALE GENOMIC DNA]</scope>
    <source>
        <strain evidence="16">Cfa_2016G</strain>
        <tissue evidence="16">Leaf</tissue>
    </source>
</reference>
<evidence type="ECO:0000256" key="3">
    <source>
        <dbReference type="ARBA" id="ARBA00022763"/>
    </source>
</evidence>
<dbReference type="PANTHER" id="PTHR13152">
    <property type="entry name" value="TFIIH, POLYPEPTIDE 4"/>
    <property type="match status" value="1"/>
</dbReference>
<keyword evidence="5 8" id="KW-0804">Transcription</keyword>
<keyword evidence="4 8" id="KW-0805">Transcription regulation</keyword>
<feature type="region of interest" description="Disordered" evidence="9">
    <location>
        <begin position="1328"/>
        <end position="1406"/>
    </location>
</feature>
<dbReference type="InterPro" id="IPR040662">
    <property type="entry name" value="Tfb2_C"/>
</dbReference>
<gene>
    <name evidence="16" type="ORF">FH972_021875</name>
</gene>
<feature type="domain" description="RNA helicase aquarius N-terminal" evidence="12">
    <location>
        <begin position="604"/>
        <end position="989"/>
    </location>
</feature>
<feature type="domain" description="DNA2/NAM7 helicase helicase" evidence="10">
    <location>
        <begin position="1626"/>
        <end position="1714"/>
    </location>
</feature>
<dbReference type="GO" id="GO:0004386">
    <property type="term" value="F:helicase activity"/>
    <property type="evidence" value="ECO:0007669"/>
    <property type="project" value="InterPro"/>
</dbReference>
<evidence type="ECO:0000259" key="11">
    <source>
        <dbReference type="Pfam" id="PF13087"/>
    </source>
</evidence>
<dbReference type="CDD" id="cd17935">
    <property type="entry name" value="EEXXQc_AQR"/>
    <property type="match status" value="1"/>
</dbReference>
<feature type="domain" description="RNA helicase aquarius beta-barrel" evidence="14">
    <location>
        <begin position="1074"/>
        <end position="1234"/>
    </location>
</feature>
<dbReference type="InterPro" id="IPR041679">
    <property type="entry name" value="DNA2/NAM7-like_C"/>
</dbReference>
<dbReference type="GO" id="GO:0006289">
    <property type="term" value="P:nucleotide-excision repair"/>
    <property type="evidence" value="ECO:0007669"/>
    <property type="project" value="InterPro"/>
</dbReference>
<feature type="domain" description="Transcription factor Tfb2 C-terminal" evidence="13">
    <location>
        <begin position="488"/>
        <end position="549"/>
    </location>
</feature>
<dbReference type="InterPro" id="IPR048967">
    <property type="entry name" value="Aquarius_insert"/>
</dbReference>
<dbReference type="InterPro" id="IPR004598">
    <property type="entry name" value="TFIIH_p52/Tfb2"/>
</dbReference>
<dbReference type="Pfam" id="PF13086">
    <property type="entry name" value="AAA_11"/>
    <property type="match status" value="2"/>
</dbReference>
<keyword evidence="6 8" id="KW-0234">DNA repair</keyword>
<dbReference type="GO" id="GO:0001671">
    <property type="term" value="F:ATPase activator activity"/>
    <property type="evidence" value="ECO:0007669"/>
    <property type="project" value="InterPro"/>
</dbReference>
<dbReference type="Gene3D" id="3.30.70.2610">
    <property type="match status" value="1"/>
</dbReference>
<dbReference type="InterPro" id="IPR048966">
    <property type="entry name" value="Aquarius_b-barrel"/>
</dbReference>
<evidence type="ECO:0000259" key="12">
    <source>
        <dbReference type="Pfam" id="PF16399"/>
    </source>
</evidence>
<protein>
    <recommendedName>
        <fullName evidence="8">RNA polymerase II transcription factor B subunit 2</fullName>
    </recommendedName>
</protein>
<dbReference type="Pfam" id="PF16399">
    <property type="entry name" value="Aquarius_N_1st"/>
    <property type="match status" value="1"/>
</dbReference>
<dbReference type="Pfam" id="PF03849">
    <property type="entry name" value="Tfb2"/>
    <property type="match status" value="1"/>
</dbReference>
<evidence type="ECO:0000313" key="17">
    <source>
        <dbReference type="Proteomes" id="UP000327013"/>
    </source>
</evidence>
<dbReference type="GO" id="GO:0003690">
    <property type="term" value="F:double-stranded DNA binding"/>
    <property type="evidence" value="ECO:0007669"/>
    <property type="project" value="TreeGrafter"/>
</dbReference>
<dbReference type="Gene3D" id="3.40.50.300">
    <property type="entry name" value="P-loop containing nucleotide triphosphate hydrolases"/>
    <property type="match status" value="2"/>
</dbReference>
<comment type="similarity">
    <text evidence="2 8">Belongs to the TFB2 family.</text>
</comment>
<feature type="domain" description="RNA helicase aquarius insertion" evidence="15">
    <location>
        <begin position="1282"/>
        <end position="1348"/>
    </location>
</feature>
<dbReference type="Pfam" id="PF21143">
    <property type="entry name" value="Aquarius_N_2nd"/>
    <property type="match status" value="1"/>
</dbReference>
<accession>A0A5N6KQL6</accession>
<evidence type="ECO:0000259" key="15">
    <source>
        <dbReference type="Pfam" id="PF21144"/>
    </source>
</evidence>
<dbReference type="Pfam" id="PF13087">
    <property type="entry name" value="AAA_12"/>
    <property type="match status" value="1"/>
</dbReference>
<evidence type="ECO:0000313" key="16">
    <source>
        <dbReference type="EMBL" id="KAB8338935.1"/>
    </source>
</evidence>
<dbReference type="InterPro" id="IPR032174">
    <property type="entry name" value="Aquarius_N"/>
</dbReference>
<comment type="caution">
    <text evidence="16">The sequence shown here is derived from an EMBL/GenBank/DDBJ whole genome shotgun (WGS) entry which is preliminary data.</text>
</comment>
<evidence type="ECO:0000259" key="14">
    <source>
        <dbReference type="Pfam" id="PF21143"/>
    </source>
</evidence>
<dbReference type="FunFam" id="3.40.50.300:FF:000507">
    <property type="entry name" value="Pre-mRNA-splicing factor"/>
    <property type="match status" value="1"/>
</dbReference>
<sequence>MKYTQAVGVHSFNVHFEFDTPWTSCGHSKLQGISSGLGYLQYLHLPSTQLSGQDGSRIGVQTFERVAWSQASIKCSFSSSSHLLPARMATQSRGTAFDYLEQLPGSDRGRLYQSPSTALAIFRRMLSHLAKTIVMSMLYMSDPVPAAALELWVRPESREKLALALDLLIRLNIMLKTRDTYTLEKRFAKSLRLALTGGGDHMSFGVPSSTGDDNRVDVIFLDEIARMQWENILYYIVGSAGANNRAQITKGSEALLEQGGLIEMRNKHARITQKGFTFLLQEVNTQIWTLLVVYLKNADKAQLNMEHIEMLSFIFTLGSMELGQDYSTETLTDTQQRMLEDLNDLGLVYRHPEDDARYYPTRLAATLNSDFSALGSFTAEGTSTGSNEKGFIVVETNYRIYAYTSSPLRIQILSLFTKLNVRYPNMVAGRLTKESIQSAIALGITSDQILNYLTAYAHPVMASNPRATNSSDNAQQQGKPALPPTVVDQIRLWQIEGDRMKATAGFLFKDFKSRADYEDASNFAETINVRVWKSDAKRSFFVTRHEQVARDLSAAGAKSWRPDATPSLFSRREQTDARSAGSITRAMDVSQRPTVAELHGDNVFSKLAHKHWLGKSRPPKKPTQTLLKELCGQLQEDGFSVSSLLLLENLQLLELYLWPTYNPDATYEHVLLTVLLLNAKRRENLPSWTLLTDRPSEFSSLFRRLTALLYDQHVAFDVRTHLLVAIIGAFQSLDNGLVRKECAPLVSVGIWQHLHSDTVRQRLLERTSQFKKAWRAAGRRFDAADDDAKARIRFERSWLYTLLMDFIDILYSRERQSPTAKAYCERFLEFVTDLQSQFPTRRYFNTLLQDLNIVVAIHRSPLFNDEDCGLLRDFLALLRHYTLFPFDDHSGLQLSSAESSELHRSRLAHLQRTAIRNFKDKLSLLTLANYGALGLRSELQGHLDALREDELFSFATQLGFRTQYPDKISLQPSKPFVVDVLLTAYEHRPSYRDVVRGTSILPTERTIYEPSFLRSEHYDGSRPVALPKLNLQYLTVGDFLWRSFILFRCDTFYQVRTDMEDTVKRLKARRDFTNNMTRFDGSSRLAIPIQKPGIVEIVAPSVGEDIPAQVKAEVVIHVGNLSQPIRSEWESLRPGDVVFLLAVHPEEKSKSLMNGHADGSSVAIAPFKYLRVAEIVQVQDDKGRPLRAQSGISSRSRQVRLLVNLDTHAYHQDTKSKSAGQSDVYESLNVVVRRRSRENNFKPMLESIQRLVLSDVPMPAWLQDVFLGLGDPAGATYKQMSNALRSIDFRDTFLDWQHLKESLPDKALEGVPSGPLDPPYVLEDAIEEGSADGAASKKRRRDTGGAATDEQKVVPSGSKAPSKTAKSSKKRRRSEAEEDAAPIESVKVSTYQAANTGPYPSDAPKTNAVRFTPAQVEAIASGTQPGLTVIVGPPGTGKTDVATQIINNIYHNFPQERTLLIAHSNQALNQLFQKIIALDIDERHLLRLGHGEGELQLNNDASYSKHGRVESFLENGARLLGEVDRLAASLDAPGAHGSSCETAEYFSKVYVQPAWTRYWDEVSVEGADVVQVVQEFPFYTYFANAPQPLFPEGVSKDVALEIALGCHTHIARIFAELDDIRPFEILRQSRDKQNYLLVSEARIIAMTSTHAAMKRAEIAALGFHYDSIVMEEAAQITEIEAFIPLAMQKAVNGQLNLKRVIMCGDHLQNSPVVQNQAFRQYANLEQSMFQRLVRLGVPTTLLDKQGRARPSLSDLYRWRYPGLGDLPIVHSAPAYLAANAGLRHEYQFVNVPDYKGHGESEPSPHFIQNLGEAEYLVALYMFMRLLGYPAQSISILATYAGQRALIKDVLTHRCAKNKLFGLPRIVTTVDKYQGEQNDYVLLSLTRTSRPGYLRDIRRLTVALSRARLGLYIFGRREVFESVPELKPSFDMLLQRPDKLELVTGEMFSATDEQSKRQVGDEVKEVATMEGVEHLGQYVFEMTQAKIKNLKEGTEVLPPQEAIVPRDDDEDDDVVAVGEAIEADEIDEEGDGDEEEVDE</sequence>
<name>A0A5N6KQL6_9ROSI</name>
<dbReference type="OrthoDB" id="1879at2759"/>
<dbReference type="Pfam" id="PF21144">
    <property type="entry name" value="Aquarius_N_3rd"/>
    <property type="match status" value="1"/>
</dbReference>
<evidence type="ECO:0000256" key="8">
    <source>
        <dbReference type="RuleBase" id="RU364024"/>
    </source>
</evidence>
<dbReference type="Proteomes" id="UP000327013">
    <property type="component" value="Unassembled WGS sequence"/>
</dbReference>
<proteinExistence type="inferred from homology"/>
<evidence type="ECO:0000256" key="5">
    <source>
        <dbReference type="ARBA" id="ARBA00023163"/>
    </source>
</evidence>
<evidence type="ECO:0000256" key="7">
    <source>
        <dbReference type="ARBA" id="ARBA00023242"/>
    </source>
</evidence>
<dbReference type="SUPFAM" id="SSF52540">
    <property type="entry name" value="P-loop containing nucleoside triphosphate hydrolases"/>
    <property type="match status" value="1"/>
</dbReference>
<dbReference type="InterPro" id="IPR041677">
    <property type="entry name" value="DNA2/NAM7_AAA_11"/>
</dbReference>
<keyword evidence="3 8" id="KW-0227">DNA damage</keyword>
<evidence type="ECO:0000256" key="2">
    <source>
        <dbReference type="ARBA" id="ARBA00007132"/>
    </source>
</evidence>
<comment type="subcellular location">
    <subcellularLocation>
        <location evidence="1 8">Nucleus</location>
    </subcellularLocation>
</comment>
<keyword evidence="7 8" id="KW-0539">Nucleus</keyword>
<dbReference type="NCBIfam" id="TIGR00625">
    <property type="entry name" value="tfb2"/>
    <property type="match status" value="1"/>
</dbReference>
<dbReference type="EMBL" id="VIBQ01000010">
    <property type="protein sequence ID" value="KAB8338935.1"/>
    <property type="molecule type" value="Genomic_DNA"/>
</dbReference>
<dbReference type="InterPro" id="IPR027417">
    <property type="entry name" value="P-loop_NTPase"/>
</dbReference>
<dbReference type="InterPro" id="IPR047187">
    <property type="entry name" value="SF1_C_Upf1"/>
</dbReference>
<dbReference type="PANTHER" id="PTHR13152:SF0">
    <property type="entry name" value="GENERAL TRANSCRIPTION FACTOR IIH SUBUNIT 4"/>
    <property type="match status" value="1"/>
</dbReference>
<dbReference type="Pfam" id="PF18307">
    <property type="entry name" value="Tfb2_C"/>
    <property type="match status" value="1"/>
</dbReference>
<feature type="domain" description="DNA2/NAM7 helicase helicase" evidence="10">
    <location>
        <begin position="1415"/>
        <end position="1500"/>
    </location>
</feature>
<evidence type="ECO:0000256" key="9">
    <source>
        <dbReference type="SAM" id="MobiDB-lite"/>
    </source>
</evidence>
<evidence type="ECO:0000256" key="1">
    <source>
        <dbReference type="ARBA" id="ARBA00004123"/>
    </source>
</evidence>
<feature type="domain" description="DNA2/NAM7 helicase-like C-terminal" evidence="11">
    <location>
        <begin position="1724"/>
        <end position="1916"/>
    </location>
</feature>
<organism evidence="16 17">
    <name type="scientific">Carpinus fangiana</name>
    <dbReference type="NCBI Taxonomy" id="176857"/>
    <lineage>
        <taxon>Eukaryota</taxon>
        <taxon>Viridiplantae</taxon>
        <taxon>Streptophyta</taxon>
        <taxon>Embryophyta</taxon>
        <taxon>Tracheophyta</taxon>
        <taxon>Spermatophyta</taxon>
        <taxon>Magnoliopsida</taxon>
        <taxon>eudicotyledons</taxon>
        <taxon>Gunneridae</taxon>
        <taxon>Pentapetalae</taxon>
        <taxon>rosids</taxon>
        <taxon>fabids</taxon>
        <taxon>Fagales</taxon>
        <taxon>Betulaceae</taxon>
        <taxon>Carpinus</taxon>
    </lineage>
</organism>
<evidence type="ECO:0000256" key="6">
    <source>
        <dbReference type="ARBA" id="ARBA00023204"/>
    </source>
</evidence>